<comment type="caution">
    <text evidence="4">Lacks conserved residue(s) required for the propagation of feature annotation.</text>
</comment>
<feature type="modified residue" description="N6-(pyridoxal phosphate)lysine" evidence="4">
    <location>
        <position position="252"/>
    </location>
</feature>
<feature type="binding site" evidence="4">
    <location>
        <begin position="223"/>
        <end position="226"/>
    </location>
    <ligand>
        <name>pyridoxal 5'-phosphate</name>
        <dbReference type="ChEBI" id="CHEBI:597326"/>
    </ligand>
</feature>
<dbReference type="InterPro" id="IPR015422">
    <property type="entry name" value="PyrdxlP-dep_Trfase_small"/>
</dbReference>
<evidence type="ECO:0000256" key="2">
    <source>
        <dbReference type="ARBA" id="ARBA00022679"/>
    </source>
</evidence>
<protein>
    <recommendedName>
        <fullName evidence="4">Acetylornithine aminotransferase</fullName>
        <shortName evidence="4">ACOAT</shortName>
        <ecNumber evidence="4">2.6.1.11</ecNumber>
    </recommendedName>
</protein>
<dbReference type="EC" id="2.6.1.11" evidence="4"/>
<dbReference type="FunFam" id="3.40.640.10:FF:000004">
    <property type="entry name" value="Acetylornithine aminotransferase"/>
    <property type="match status" value="1"/>
</dbReference>
<dbReference type="GO" id="GO:0003992">
    <property type="term" value="F:N2-acetyl-L-ornithine:2-oxoglutarate 5-aminotransferase activity"/>
    <property type="evidence" value="ECO:0007669"/>
    <property type="project" value="UniProtKB-UniRule"/>
</dbReference>
<dbReference type="InterPro" id="IPR005814">
    <property type="entry name" value="Aminotrans_3"/>
</dbReference>
<dbReference type="RefSeq" id="WP_250937967.1">
    <property type="nucleotide sequence ID" value="NZ_JAMLJK010000001.1"/>
</dbReference>
<comment type="cofactor">
    <cofactor evidence="4">
        <name>pyridoxal 5'-phosphate</name>
        <dbReference type="ChEBI" id="CHEBI:597326"/>
    </cofactor>
    <text evidence="4">Binds 1 pyridoxal phosphate per subunit.</text>
</comment>
<dbReference type="Gene3D" id="3.90.1150.10">
    <property type="entry name" value="Aspartate Aminotransferase, domain 1"/>
    <property type="match status" value="1"/>
</dbReference>
<dbReference type="Gene3D" id="3.40.640.10">
    <property type="entry name" value="Type I PLP-dependent aspartate aminotransferase-like (Major domain)"/>
    <property type="match status" value="1"/>
</dbReference>
<evidence type="ECO:0000313" key="5">
    <source>
        <dbReference type="EMBL" id="MCX2522630.1"/>
    </source>
</evidence>
<comment type="catalytic activity">
    <reaction evidence="4">
        <text>N(2)-acetyl-L-ornithine + 2-oxoglutarate = N-acetyl-L-glutamate 5-semialdehyde + L-glutamate</text>
        <dbReference type="Rhea" id="RHEA:18049"/>
        <dbReference type="ChEBI" id="CHEBI:16810"/>
        <dbReference type="ChEBI" id="CHEBI:29123"/>
        <dbReference type="ChEBI" id="CHEBI:29985"/>
        <dbReference type="ChEBI" id="CHEBI:57805"/>
        <dbReference type="EC" id="2.6.1.11"/>
    </reaction>
</comment>
<keyword evidence="2 4" id="KW-0808">Transferase</keyword>
<dbReference type="PANTHER" id="PTHR11986">
    <property type="entry name" value="AMINOTRANSFERASE CLASS III"/>
    <property type="match status" value="1"/>
</dbReference>
<evidence type="ECO:0000313" key="6">
    <source>
        <dbReference type="Proteomes" id="UP001165678"/>
    </source>
</evidence>
<dbReference type="CDD" id="cd00610">
    <property type="entry name" value="OAT_like"/>
    <property type="match status" value="1"/>
</dbReference>
<dbReference type="InterPro" id="IPR049704">
    <property type="entry name" value="Aminotrans_3_PPA_site"/>
</dbReference>
<dbReference type="PANTHER" id="PTHR11986:SF113">
    <property type="entry name" value="SUCCINYLORNITHINE TRANSAMINASE"/>
    <property type="match status" value="1"/>
</dbReference>
<keyword evidence="4" id="KW-0055">Arginine biosynthesis</keyword>
<name>A0AA41ZKX4_9GAMM</name>
<dbReference type="InterPro" id="IPR004636">
    <property type="entry name" value="AcOrn/SuccOrn_fam"/>
</dbReference>
<reference evidence="5" key="1">
    <citation type="submission" date="2022-11" db="EMBL/GenBank/DDBJ databases">
        <title>Larsenimonas rhizosphaerae sp. nov., isolated from a tidal mudflat.</title>
        <authorList>
            <person name="Lee S.D."/>
            <person name="Kim I.S."/>
        </authorList>
    </citation>
    <scope>NUCLEOTIDE SEQUENCE</scope>
    <source>
        <strain evidence="5">GH2-1</strain>
    </source>
</reference>
<gene>
    <name evidence="4" type="primary">argD</name>
    <name evidence="5" type="ORF">OQ287_00035</name>
</gene>
<keyword evidence="6" id="KW-1185">Reference proteome</keyword>
<dbReference type="InterPro" id="IPR017652">
    <property type="entry name" value="Ac/SucOrn_transaminase_bac"/>
</dbReference>
<dbReference type="HAMAP" id="MF_01107">
    <property type="entry name" value="ArgD_aminotrans_3"/>
    <property type="match status" value="1"/>
</dbReference>
<comment type="subcellular location">
    <subcellularLocation>
        <location evidence="4">Cytoplasm</location>
    </subcellularLocation>
</comment>
<dbReference type="GO" id="GO:0005737">
    <property type="term" value="C:cytoplasm"/>
    <property type="evidence" value="ECO:0007669"/>
    <property type="project" value="UniProtKB-SubCell"/>
</dbReference>
<comment type="subunit">
    <text evidence="4">Homodimer.</text>
</comment>
<dbReference type="AlphaFoldDB" id="A0AA41ZKX4"/>
<dbReference type="EMBL" id="JAPIVE010000001">
    <property type="protein sequence ID" value="MCX2522630.1"/>
    <property type="molecule type" value="Genomic_DNA"/>
</dbReference>
<comment type="caution">
    <text evidence="5">The sequence shown here is derived from an EMBL/GenBank/DDBJ whole genome shotgun (WGS) entry which is preliminary data.</text>
</comment>
<dbReference type="InterPro" id="IPR015424">
    <property type="entry name" value="PyrdxlP-dep_Trfase"/>
</dbReference>
<dbReference type="InterPro" id="IPR050103">
    <property type="entry name" value="Class-III_PLP-dep_AT"/>
</dbReference>
<keyword evidence="4" id="KW-0963">Cytoplasm</keyword>
<comment type="pathway">
    <text evidence="4">Amino-acid biosynthesis; L-arginine biosynthesis; N(2)-acetyl-L-ornithine from L-glutamate: step 4/4.</text>
</comment>
<keyword evidence="1 4" id="KW-0032">Aminotransferase</keyword>
<dbReference type="NCBIfam" id="TIGR00707">
    <property type="entry name" value="argD"/>
    <property type="match status" value="1"/>
</dbReference>
<feature type="binding site" evidence="4">
    <location>
        <position position="138"/>
    </location>
    <ligand>
        <name>pyridoxal 5'-phosphate</name>
        <dbReference type="ChEBI" id="CHEBI:597326"/>
    </ligand>
</feature>
<proteinExistence type="inferred from homology"/>
<dbReference type="NCBIfam" id="NF009047">
    <property type="entry name" value="PRK12381.1"/>
    <property type="match status" value="1"/>
</dbReference>
<dbReference type="GO" id="GO:0006526">
    <property type="term" value="P:L-arginine biosynthetic process"/>
    <property type="evidence" value="ECO:0007669"/>
    <property type="project" value="UniProtKB-UniRule"/>
</dbReference>
<dbReference type="Proteomes" id="UP001165678">
    <property type="component" value="Unassembled WGS sequence"/>
</dbReference>
<evidence type="ECO:0000256" key="4">
    <source>
        <dbReference type="HAMAP-Rule" id="MF_01107"/>
    </source>
</evidence>
<sequence length="403" mass="43496">MSWTPTREDFDLYMVPNYSPQRVIPVRGEGSRLWDQEGHEYIDFAGGIAVNGLGHAHPALLAALKAQADKVWHLSNVYTNEPALKLARMLVENTFAEKVFFCSSGGEANEAALKMVRRYAFEKFGEHKNKIISFRQSFHGRTLFTVSVGGQPKYSEGFGPIPGGIHHATFNDLDSVDALIGDDTCAVIVEPVQGEGGVMPANQAFLEGLRERCDRHDALLVFDEVQSGMGRSGSLYAYMDYGVTPDVLTSAKALGGGFPIGAVLTTNDIAAVFQPGTHGSTYGGNPLACAVALAAVETISSPEVLEGVASRHALFRQRLEELSEKHGGLFSEVRGMGLLIGAELSEDFRDRGRDILAASIKEGLMLLVAGPNVLRFAPSLIISEEEVNEGMARLDRALATLKA</sequence>
<dbReference type="SUPFAM" id="SSF53383">
    <property type="entry name" value="PLP-dependent transferases"/>
    <property type="match status" value="1"/>
</dbReference>
<dbReference type="PIRSF" id="PIRSF000521">
    <property type="entry name" value="Transaminase_4ab_Lys_Orn"/>
    <property type="match status" value="1"/>
</dbReference>
<dbReference type="NCBIfam" id="TIGR03246">
    <property type="entry name" value="arg_catab_astC"/>
    <property type="match status" value="1"/>
</dbReference>
<comment type="miscellaneous">
    <text evidence="4">May also have succinyldiaminopimelate aminotransferase activity, thus carrying out the corresponding step in lysine biosynthesis.</text>
</comment>
<accession>A0AA41ZKX4</accession>
<dbReference type="GO" id="GO:0042802">
    <property type="term" value="F:identical protein binding"/>
    <property type="evidence" value="ECO:0007669"/>
    <property type="project" value="TreeGrafter"/>
</dbReference>
<evidence type="ECO:0000256" key="3">
    <source>
        <dbReference type="ARBA" id="ARBA00022898"/>
    </source>
</evidence>
<feature type="binding site" evidence="4">
    <location>
        <position position="281"/>
    </location>
    <ligand>
        <name>pyridoxal 5'-phosphate</name>
        <dbReference type="ChEBI" id="CHEBI:597326"/>
    </ligand>
</feature>
<dbReference type="PROSITE" id="PS00600">
    <property type="entry name" value="AA_TRANSFER_CLASS_3"/>
    <property type="match status" value="1"/>
</dbReference>
<organism evidence="5 6">
    <name type="scientific">Larsenimonas rhizosphaerae</name>
    <dbReference type="NCBI Taxonomy" id="2944682"/>
    <lineage>
        <taxon>Bacteria</taxon>
        <taxon>Pseudomonadati</taxon>
        <taxon>Pseudomonadota</taxon>
        <taxon>Gammaproteobacteria</taxon>
        <taxon>Oceanospirillales</taxon>
        <taxon>Halomonadaceae</taxon>
        <taxon>Larsenimonas</taxon>
    </lineage>
</organism>
<dbReference type="Pfam" id="PF00202">
    <property type="entry name" value="Aminotran_3"/>
    <property type="match status" value="1"/>
</dbReference>
<keyword evidence="4" id="KW-0028">Amino-acid biosynthesis</keyword>
<dbReference type="GO" id="GO:0030170">
    <property type="term" value="F:pyridoxal phosphate binding"/>
    <property type="evidence" value="ECO:0007669"/>
    <property type="project" value="InterPro"/>
</dbReference>
<feature type="binding site" evidence="4">
    <location>
        <position position="141"/>
    </location>
    <ligand>
        <name>N(2)-acetyl-L-ornithine</name>
        <dbReference type="ChEBI" id="CHEBI:57805"/>
    </ligand>
</feature>
<feature type="binding site" evidence="4">
    <location>
        <position position="280"/>
    </location>
    <ligand>
        <name>N(2)-acetyl-L-ornithine</name>
        <dbReference type="ChEBI" id="CHEBI:57805"/>
    </ligand>
</feature>
<dbReference type="NCBIfam" id="NF003468">
    <property type="entry name" value="PRK05093.1"/>
    <property type="match status" value="1"/>
</dbReference>
<comment type="similarity">
    <text evidence="4">Belongs to the class-III pyridoxal-phosphate-dependent aminotransferase family. ArgD subfamily.</text>
</comment>
<dbReference type="NCBIfam" id="NF002325">
    <property type="entry name" value="PRK01278.1"/>
    <property type="match status" value="1"/>
</dbReference>
<evidence type="ECO:0000256" key="1">
    <source>
        <dbReference type="ARBA" id="ARBA00022576"/>
    </source>
</evidence>
<dbReference type="InterPro" id="IPR015421">
    <property type="entry name" value="PyrdxlP-dep_Trfase_major"/>
</dbReference>
<keyword evidence="3 4" id="KW-0663">Pyridoxal phosphate</keyword>